<name>A0A8S1R5M0_9CILI</name>
<sequence>MEKMEMVSSQLPLVKDRGEWNQQTFIIRPKFEKKTRQSIDNQLEIQFPLHREFDFVANHALGFKGKGNVDLFKFYYRLYMKNKFAIQKIRKEKKAKDGQKKNEITKKQQLNQTEEPNTEEIRNAYKTIQIKPPSQQKQLKFVRDCIKNLQEKAAIVNKHIELPKLVSPQTQIKVVNMDVTKIPQAKTRDQQLELEELMLSRVVQAIQESQMVSHEDVRKVREIILQRHNQLSEMERELQLNQILGIKKQIYEREVAMKNELNKPPGIDNPDNFNELSSIQEVSLIRSIQYKSQPNVSVTEYKFNNYEDEPESNDITNKSKIDLKQKQIEETLIQEQSTEMQSILQQIRSSSIVTKGNETEPSKDKIQDKNKLLPTLKFLEQAKQQIAQRSDNDSQQLLQQPYFQPDIEDTSKSKIQQSLSMVSQLQNKTSKTIKSSMNRSNQLISSSSNHHSNQLSLEKKPIESMRKSAYKQNNEELKPKHSTKELDASDEFKFERQNYYEMKFSQILQRVIDQKKIQGGEESQHSQTLSQVESETVQKITQNLVTNIINMHKNPTPVMDQPSTFNYLDIESDDQEKATKSIPVIKNEEIPDEPQRQLSYNRDITHLDHTFKIESQVSLSDKRLNEEQIANIIQQISQQLQQAQIPPDQIDKQLHEVTNILLKHPIGKLSSKLMKQSTTIMQNEPTRKIYLEETRYPAKPTKITHNRDQIDYLKFYEENAPSKQEKSKKSYKMLDNSKRSKQSALLKSMSEDERKQFLDSHKMNLQERANSQEMDEEMQFLQSVIDDQKKQREQIFNKKQSQPNQSGKNTSRDQIDFDESSEKQQNTFRSHNPPTNINYESDQIKQGQTETNFNIRRPQIKQKTDQTFNKSENTQQFQISSQQGTQRTEPNKSKTKRINQEENDGSQKSQGTYKSLKQGYKDRSDKDNEKQEIHSPNTSVEEVPHQDEQDQQTDKDDDYYEEEIQQQIDENGNTINVVTKRSFKPVTERTKKTDPRQTERSKKSKQSDQQSQLQVNKQNPREKTKQSQYKEQEQIQDQQENSNTQQQPIQKQISSQQQQQQQQQEEQQEEQQQQQQQQQIQQEQNNNNNNNEDRQIKLNFQRQDSNQNVAENQSQQIYSQQLRNRTNLQDIQLKNFQPSQNQSLVNSSGTPQQNNTPLQVPGRKQGNKKTKFEDQSGNNNSNTPQAKLQRVKTKLSRFQEAANNNDDDEYDYDWDEEDPSNKKKKITSKSSKSTLRNDIQSPSISPMTKQQNQATLAKKKVYDLKQEYELIARQNLSLADLKRDIEKKICQLQNPDDEAKYNIYLYEQRQKQLKNLPQTIEGLINDKRENEDTCGDTIRKFHENRMRYKDVIEKDQALKFTNQIQLDDDQQTQINTQSHLDEYMKEVQMNIQRMIQQVQLEQMRDHPEVRRECFDYDTSLMQQRKMESLTSEIVQTQAQMKIYEEPTQETQRRTQHVEQDSVVSNLIDKKFDVLAQKLRALKNKNPEKFNQIVSTEIVKTDLFLTTTKHKYILE</sequence>
<feature type="compositionally biased region" description="Polar residues" evidence="1">
    <location>
        <begin position="1175"/>
        <end position="1186"/>
    </location>
</feature>
<protein>
    <submittedName>
        <fullName evidence="2">Uncharacterized protein</fullName>
    </submittedName>
</protein>
<feature type="compositionally biased region" description="Acidic residues" evidence="1">
    <location>
        <begin position="955"/>
        <end position="964"/>
    </location>
</feature>
<comment type="caution">
    <text evidence="2">The sequence shown here is derived from an EMBL/GenBank/DDBJ whole genome shotgun (WGS) entry which is preliminary data.</text>
</comment>
<feature type="compositionally biased region" description="Basic and acidic residues" evidence="1">
    <location>
        <begin position="1019"/>
        <end position="1033"/>
    </location>
</feature>
<evidence type="ECO:0000313" key="2">
    <source>
        <dbReference type="EMBL" id="CAD8122362.1"/>
    </source>
</evidence>
<dbReference type="EMBL" id="CAJJDN010000138">
    <property type="protein sequence ID" value="CAD8122362.1"/>
    <property type="molecule type" value="Genomic_DNA"/>
</dbReference>
<feature type="region of interest" description="Disordered" evidence="1">
    <location>
        <begin position="408"/>
        <end position="460"/>
    </location>
</feature>
<feature type="compositionally biased region" description="Polar residues" evidence="1">
    <location>
        <begin position="413"/>
        <end position="434"/>
    </location>
</feature>
<keyword evidence="3" id="KW-1185">Reference proteome</keyword>
<feature type="compositionally biased region" description="Basic and acidic residues" evidence="1">
    <location>
        <begin position="95"/>
        <end position="106"/>
    </location>
</feature>
<feature type="region of interest" description="Disordered" evidence="1">
    <location>
        <begin position="95"/>
        <end position="118"/>
    </location>
</feature>
<feature type="compositionally biased region" description="Low complexity" evidence="1">
    <location>
        <begin position="435"/>
        <end position="456"/>
    </location>
</feature>
<gene>
    <name evidence="2" type="ORF">PSON_ATCC_30995.1.T1380033</name>
</gene>
<feature type="compositionally biased region" description="Basic and acidic residues" evidence="1">
    <location>
        <begin position="749"/>
        <end position="760"/>
    </location>
</feature>
<feature type="region of interest" description="Disordered" evidence="1">
    <location>
        <begin position="795"/>
        <end position="1118"/>
    </location>
</feature>
<feature type="compositionally biased region" description="Low complexity" evidence="1">
    <location>
        <begin position="1007"/>
        <end position="1018"/>
    </location>
</feature>
<feature type="compositionally biased region" description="Low complexity" evidence="1">
    <location>
        <begin position="1035"/>
        <end position="1090"/>
    </location>
</feature>
<reference evidence="2" key="1">
    <citation type="submission" date="2021-01" db="EMBL/GenBank/DDBJ databases">
        <authorList>
            <consortium name="Genoscope - CEA"/>
            <person name="William W."/>
        </authorList>
    </citation>
    <scope>NUCLEOTIDE SEQUENCE</scope>
</reference>
<feature type="compositionally biased region" description="Low complexity" evidence="1">
    <location>
        <begin position="874"/>
        <end position="886"/>
    </location>
</feature>
<organism evidence="2 3">
    <name type="scientific">Paramecium sonneborni</name>
    <dbReference type="NCBI Taxonomy" id="65129"/>
    <lineage>
        <taxon>Eukaryota</taxon>
        <taxon>Sar</taxon>
        <taxon>Alveolata</taxon>
        <taxon>Ciliophora</taxon>
        <taxon>Intramacronucleata</taxon>
        <taxon>Oligohymenophorea</taxon>
        <taxon>Peniculida</taxon>
        <taxon>Parameciidae</taxon>
        <taxon>Paramecium</taxon>
    </lineage>
</organism>
<proteinExistence type="predicted"/>
<accession>A0A8S1R5M0</accession>
<feature type="compositionally biased region" description="Acidic residues" evidence="1">
    <location>
        <begin position="1205"/>
        <end position="1218"/>
    </location>
</feature>
<feature type="compositionally biased region" description="Polar residues" evidence="1">
    <location>
        <begin position="797"/>
        <end position="809"/>
    </location>
</feature>
<feature type="compositionally biased region" description="Basic and acidic residues" evidence="1">
    <location>
        <begin position="919"/>
        <end position="933"/>
    </location>
</feature>
<feature type="region of interest" description="Disordered" evidence="1">
    <location>
        <begin position="1138"/>
        <end position="1252"/>
    </location>
</feature>
<feature type="region of interest" description="Disordered" evidence="1">
    <location>
        <begin position="721"/>
        <end position="760"/>
    </location>
</feature>
<dbReference type="Proteomes" id="UP000692954">
    <property type="component" value="Unassembled WGS sequence"/>
</dbReference>
<feature type="compositionally biased region" description="Polar residues" evidence="1">
    <location>
        <begin position="823"/>
        <end position="854"/>
    </location>
</feature>
<feature type="compositionally biased region" description="Basic and acidic residues" evidence="1">
    <location>
        <begin position="986"/>
        <end position="1001"/>
    </location>
</feature>
<evidence type="ECO:0000313" key="3">
    <source>
        <dbReference type="Proteomes" id="UP000692954"/>
    </source>
</evidence>
<evidence type="ECO:0000256" key="1">
    <source>
        <dbReference type="SAM" id="MobiDB-lite"/>
    </source>
</evidence>
<feature type="compositionally biased region" description="Basic and acidic residues" evidence="1">
    <location>
        <begin position="942"/>
        <end position="954"/>
    </location>
</feature>
<dbReference type="OrthoDB" id="305988at2759"/>
<feature type="compositionally biased region" description="Polar residues" evidence="1">
    <location>
        <begin position="1138"/>
        <end position="1158"/>
    </location>
</feature>
<feature type="compositionally biased region" description="Polar residues" evidence="1">
    <location>
        <begin position="906"/>
        <end position="915"/>
    </location>
</feature>
<feature type="compositionally biased region" description="Polar residues" evidence="1">
    <location>
        <begin position="1098"/>
        <end position="1118"/>
    </location>
</feature>
<feature type="compositionally biased region" description="Polar residues" evidence="1">
    <location>
        <begin position="1234"/>
        <end position="1252"/>
    </location>
</feature>